<proteinExistence type="predicted"/>
<evidence type="ECO:0008006" key="5">
    <source>
        <dbReference type="Google" id="ProtNLM"/>
    </source>
</evidence>
<sequence length="403" mass="47015">MSLTKSKTSAKGKTAVPRHESPALADFHRQWQAIEKLQAKLAKQEQEGADIYQRFVSDIEPLEREQCGLIFQLCQRLACFTARKSFTQWQREMLHGWIEDLMRYLEANPFRGELDLESLYMAVQAGSVSQFDEEMIEAQCDVISDILQEAFGERPDDIELLREMVRNPEKLRDYMQAQAQKRGGDEHEWDDDAPDRGDDPFADDPSASDETFEQWQARHGTAHPDEVAKVEQLLDNSSLKQLYRKLTMTLHPDREQDPLKREEKTRLMGELIQAWEKRDMFTLLHLAHSHLPEADNLLSEENLAAINPALKQKQHELVARYYDGVDGVLGAVLHKFKQRSKKKTDLAFEEHQHYLQRDIKQLHGQLATITSLATLKPYLAERWDARQHVIWDEERSFDEMFFR</sequence>
<dbReference type="OrthoDB" id="6113916at2"/>
<organism evidence="3 4">
    <name type="scientific">Aeromonas cavernicola</name>
    <dbReference type="NCBI Taxonomy" id="1006623"/>
    <lineage>
        <taxon>Bacteria</taxon>
        <taxon>Pseudomonadati</taxon>
        <taxon>Pseudomonadota</taxon>
        <taxon>Gammaproteobacteria</taxon>
        <taxon>Aeromonadales</taxon>
        <taxon>Aeromonadaceae</taxon>
        <taxon>Aeromonas</taxon>
    </lineage>
</organism>
<dbReference type="Gene3D" id="1.10.287.110">
    <property type="entry name" value="DnaJ domain"/>
    <property type="match status" value="1"/>
</dbReference>
<accession>A0A2H9U6M1</accession>
<dbReference type="InterPro" id="IPR036869">
    <property type="entry name" value="J_dom_sf"/>
</dbReference>
<name>A0A2H9U6M1_9GAMM</name>
<feature type="compositionally biased region" description="Low complexity" evidence="2">
    <location>
        <begin position="1"/>
        <end position="15"/>
    </location>
</feature>
<evidence type="ECO:0000256" key="2">
    <source>
        <dbReference type="SAM" id="MobiDB-lite"/>
    </source>
</evidence>
<dbReference type="SUPFAM" id="SSF46565">
    <property type="entry name" value="Chaperone J-domain"/>
    <property type="match status" value="1"/>
</dbReference>
<dbReference type="RefSeq" id="WP_100293305.1">
    <property type="nucleotide sequence ID" value="NZ_PGGC01000050.1"/>
</dbReference>
<dbReference type="AlphaFoldDB" id="A0A2H9U6M1"/>
<keyword evidence="1" id="KW-0143">Chaperone</keyword>
<evidence type="ECO:0000256" key="1">
    <source>
        <dbReference type="ARBA" id="ARBA00023186"/>
    </source>
</evidence>
<dbReference type="EMBL" id="PGGC01000050">
    <property type="protein sequence ID" value="PJG59707.1"/>
    <property type="molecule type" value="Genomic_DNA"/>
</dbReference>
<gene>
    <name evidence="3" type="ORF">CUC53_05985</name>
</gene>
<evidence type="ECO:0000313" key="3">
    <source>
        <dbReference type="EMBL" id="PJG59707.1"/>
    </source>
</evidence>
<dbReference type="Proteomes" id="UP000235861">
    <property type="component" value="Unassembled WGS sequence"/>
</dbReference>
<feature type="region of interest" description="Disordered" evidence="2">
    <location>
        <begin position="177"/>
        <end position="210"/>
    </location>
</feature>
<keyword evidence="4" id="KW-1185">Reference proteome</keyword>
<protein>
    <recommendedName>
        <fullName evidence="5">J domain-containing protein</fullName>
    </recommendedName>
</protein>
<feature type="region of interest" description="Disordered" evidence="2">
    <location>
        <begin position="1"/>
        <end position="20"/>
    </location>
</feature>
<comment type="caution">
    <text evidence="3">The sequence shown here is derived from an EMBL/GenBank/DDBJ whole genome shotgun (WGS) entry which is preliminary data.</text>
</comment>
<reference evidence="3 4" key="1">
    <citation type="submission" date="2017-11" db="EMBL/GenBank/DDBJ databases">
        <title>Draft genome sequence of environmental isolate Aeromonas cavernicola sp. nov. MDC 2508.</title>
        <authorList>
            <person name="Colston S.M."/>
            <person name="Navarro A."/>
            <person name="Martinez-Murcia A.J."/>
            <person name="Graf J."/>
        </authorList>
    </citation>
    <scope>NUCLEOTIDE SEQUENCE [LARGE SCALE GENOMIC DNA]</scope>
    <source>
        <strain evidence="3 4">MDC 2508</strain>
    </source>
</reference>
<evidence type="ECO:0000313" key="4">
    <source>
        <dbReference type="Proteomes" id="UP000235861"/>
    </source>
</evidence>
<feature type="compositionally biased region" description="Acidic residues" evidence="2">
    <location>
        <begin position="200"/>
        <end position="210"/>
    </location>
</feature>